<reference evidence="1 2" key="1">
    <citation type="submission" date="2017-03" db="EMBL/GenBank/DDBJ databases">
        <title>Genome analysis of strain PAMC 26577.</title>
        <authorList>
            <person name="Oh H.-M."/>
            <person name="Yang J.-A."/>
        </authorList>
    </citation>
    <scope>NUCLEOTIDE SEQUENCE [LARGE SCALE GENOMIC DNA]</scope>
    <source>
        <strain evidence="1 2">PAMC 26577</strain>
    </source>
</reference>
<comment type="caution">
    <text evidence="1">The sequence shown here is derived from an EMBL/GenBank/DDBJ whole genome shotgun (WGS) entry which is preliminary data.</text>
</comment>
<protein>
    <submittedName>
        <fullName evidence="1">Uncharacterized protein</fullName>
    </submittedName>
</protein>
<gene>
    <name evidence="1" type="ORF">PAMC26577_29475</name>
</gene>
<name>A0A242MF96_CABSO</name>
<sequence>MVRGGTALMCLELKRLGNNIHGQTMTRGSLDNRSPVSLK</sequence>
<organism evidence="1 2">
    <name type="scientific">Caballeronia sordidicola</name>
    <name type="common">Burkholderia sordidicola</name>
    <dbReference type="NCBI Taxonomy" id="196367"/>
    <lineage>
        <taxon>Bacteria</taxon>
        <taxon>Pseudomonadati</taxon>
        <taxon>Pseudomonadota</taxon>
        <taxon>Betaproteobacteria</taxon>
        <taxon>Burkholderiales</taxon>
        <taxon>Burkholderiaceae</taxon>
        <taxon>Caballeronia</taxon>
    </lineage>
</organism>
<evidence type="ECO:0000313" key="1">
    <source>
        <dbReference type="EMBL" id="OTP69857.1"/>
    </source>
</evidence>
<accession>A0A242MF96</accession>
<dbReference type="Proteomes" id="UP000195221">
    <property type="component" value="Unassembled WGS sequence"/>
</dbReference>
<evidence type="ECO:0000313" key="2">
    <source>
        <dbReference type="Proteomes" id="UP000195221"/>
    </source>
</evidence>
<proteinExistence type="predicted"/>
<dbReference type="EMBL" id="NBTZ01000112">
    <property type="protein sequence ID" value="OTP69857.1"/>
    <property type="molecule type" value="Genomic_DNA"/>
</dbReference>
<dbReference type="AlphaFoldDB" id="A0A242MF96"/>